<dbReference type="InterPro" id="IPR032675">
    <property type="entry name" value="LRR_dom_sf"/>
</dbReference>
<name>A0A8H4KNG5_9HYPO</name>
<keyword evidence="3" id="KW-1185">Reference proteome</keyword>
<dbReference type="EMBL" id="JAADJG010000126">
    <property type="protein sequence ID" value="KAF4454372.1"/>
    <property type="molecule type" value="Genomic_DNA"/>
</dbReference>
<proteinExistence type="predicted"/>
<dbReference type="OrthoDB" id="5016237at2759"/>
<evidence type="ECO:0000256" key="1">
    <source>
        <dbReference type="SAM" id="MobiDB-lite"/>
    </source>
</evidence>
<evidence type="ECO:0000313" key="2">
    <source>
        <dbReference type="EMBL" id="KAF4454372.1"/>
    </source>
</evidence>
<dbReference type="Proteomes" id="UP000605986">
    <property type="component" value="Unassembled WGS sequence"/>
</dbReference>
<accession>A0A8H4KNG5</accession>
<feature type="region of interest" description="Disordered" evidence="1">
    <location>
        <begin position="1"/>
        <end position="20"/>
    </location>
</feature>
<sequence>MSSNSVTVPASTATGRRPKVPKVKYRRMTITKNRACTRDVFRDLYSHPEDLRTIGDFNIMELDAEYLRKLLSLDMPNLEGINLGAPISMCSELDEGRKRELNRRLVAKPNLKTFNFICDDRQETYRMTLQDVPLLNHPSLKTLKLQRLMIDVFAQPSVRSLPFENLDSFYLHTGEYSFEILNKFLKNAKSLRHLEFHHPFDVSPHRDPPDFPELLQPCKGNLKILELWWDCRESICFNGAGMKFAEFTALQYLAIPPRALFGSYYWEKDLDFLQMLKDHIPPNLKVLFLQDIYPCWLEEKFPLGVDPEGVLLPNDYELIKTMLINAELFPSLKYIVWTSEIGTIPPEDLDDLGADLGITLEWLTDKSELMPDQKWLDKL</sequence>
<evidence type="ECO:0000313" key="3">
    <source>
        <dbReference type="Proteomes" id="UP000605986"/>
    </source>
</evidence>
<reference evidence="2" key="1">
    <citation type="submission" date="2020-01" db="EMBL/GenBank/DDBJ databases">
        <title>Identification and distribution of gene clusters putatively required for synthesis of sphingolipid metabolism inhibitors in phylogenetically diverse species of the filamentous fungus Fusarium.</title>
        <authorList>
            <person name="Kim H.-S."/>
            <person name="Busman M."/>
            <person name="Brown D.W."/>
            <person name="Divon H."/>
            <person name="Uhlig S."/>
            <person name="Proctor R.H."/>
        </authorList>
    </citation>
    <scope>NUCLEOTIDE SEQUENCE</scope>
    <source>
        <strain evidence="2">NRRL 53441</strain>
    </source>
</reference>
<dbReference type="Gene3D" id="3.80.10.10">
    <property type="entry name" value="Ribonuclease Inhibitor"/>
    <property type="match status" value="1"/>
</dbReference>
<dbReference type="SUPFAM" id="SSF52047">
    <property type="entry name" value="RNI-like"/>
    <property type="match status" value="1"/>
</dbReference>
<gene>
    <name evidence="2" type="ORF">F53441_3089</name>
</gene>
<organism evidence="2 3">
    <name type="scientific">Fusarium austroafricanum</name>
    <dbReference type="NCBI Taxonomy" id="2364996"/>
    <lineage>
        <taxon>Eukaryota</taxon>
        <taxon>Fungi</taxon>
        <taxon>Dikarya</taxon>
        <taxon>Ascomycota</taxon>
        <taxon>Pezizomycotina</taxon>
        <taxon>Sordariomycetes</taxon>
        <taxon>Hypocreomycetidae</taxon>
        <taxon>Hypocreales</taxon>
        <taxon>Nectriaceae</taxon>
        <taxon>Fusarium</taxon>
        <taxon>Fusarium concolor species complex</taxon>
    </lineage>
</organism>
<comment type="caution">
    <text evidence="2">The sequence shown here is derived from an EMBL/GenBank/DDBJ whole genome shotgun (WGS) entry which is preliminary data.</text>
</comment>
<dbReference type="AlphaFoldDB" id="A0A8H4KNG5"/>
<feature type="compositionally biased region" description="Polar residues" evidence="1">
    <location>
        <begin position="1"/>
        <end position="14"/>
    </location>
</feature>
<protein>
    <submittedName>
        <fullName evidence="2">Uncharacterized protein</fullName>
    </submittedName>
</protein>